<dbReference type="Gene3D" id="3.90.1150.10">
    <property type="entry name" value="Aspartate Aminotransferase, domain 1"/>
    <property type="match status" value="1"/>
</dbReference>
<keyword evidence="2" id="KW-0808">Transferase</keyword>
<dbReference type="Gene3D" id="3.40.640.10">
    <property type="entry name" value="Type I PLP-dependent aspartate aminotransferase-like (Major domain)"/>
    <property type="match status" value="1"/>
</dbReference>
<comment type="caution">
    <text evidence="4">The sequence shown here is derived from an EMBL/GenBank/DDBJ whole genome shotgun (WGS) entry which is preliminary data.</text>
</comment>
<dbReference type="RefSeq" id="WP_195872311.1">
    <property type="nucleotide sequence ID" value="NZ_JADOET010000014.1"/>
</dbReference>
<keyword evidence="5" id="KW-1185">Reference proteome</keyword>
<comment type="cofactor">
    <cofactor evidence="1">
        <name>pyridoxal 5'-phosphate</name>
        <dbReference type="ChEBI" id="CHEBI:597326"/>
    </cofactor>
</comment>
<dbReference type="GO" id="GO:0008483">
    <property type="term" value="F:transaminase activity"/>
    <property type="evidence" value="ECO:0007669"/>
    <property type="project" value="UniProtKB-KW"/>
</dbReference>
<evidence type="ECO:0000259" key="3">
    <source>
        <dbReference type="Pfam" id="PF00155"/>
    </source>
</evidence>
<dbReference type="InterPro" id="IPR015421">
    <property type="entry name" value="PyrdxlP-dep_Trfase_major"/>
</dbReference>
<dbReference type="Pfam" id="PF00155">
    <property type="entry name" value="Aminotran_1_2"/>
    <property type="match status" value="1"/>
</dbReference>
<evidence type="ECO:0000256" key="2">
    <source>
        <dbReference type="ARBA" id="ARBA00022679"/>
    </source>
</evidence>
<dbReference type="InterPro" id="IPR015424">
    <property type="entry name" value="PyrdxlP-dep_Trfase"/>
</dbReference>
<protein>
    <submittedName>
        <fullName evidence="4">Aminotransferase class I/II-fold pyridoxal phosphate-dependent enzyme</fullName>
    </submittedName>
</protein>
<dbReference type="InterPro" id="IPR050087">
    <property type="entry name" value="AON_synthase_class-II"/>
</dbReference>
<keyword evidence="4" id="KW-0032">Aminotransferase</keyword>
<feature type="domain" description="Aminotransferase class I/classII large" evidence="3">
    <location>
        <begin position="44"/>
        <end position="393"/>
    </location>
</feature>
<sequence length="419" mass="46383">MKDLFAKIYKDKGPLGKWADQAEGYFVFPKLEGQISNRMKFQGKDVITWSINDYLGLANHPEVRKVDAEAGAAYGSAYPMGARMMSGHTDLHEQLQEELAAFVNKEAAYLLNFGYQGMVSTIDALVAKDDIIVYDVDAHACIIDGVRLHMGKRFTYKHNDIVSLEKNLERATKMAEQTGGGILVISEGVFGMRGEQGRLKEIVELKKKFNFRFFVDDAHGFGTLGATGSGAGEEQGVQDDIDVYFATFAKSMASTGAFIAADKEIIDYLKYNLRSQMFAKSLQMQLVVGALKRLDMLRSMPELKANLWTIVNALQSGLKERGFDIGTTQSCVTPVYLKGSIPEAMALVRDLRENYGIFCSIVVYPVIPKGLILLRMIPTATHTLEDVSETLDAFDAIRERLVNGTYKRMSAALVAAMGE</sequence>
<dbReference type="SUPFAM" id="SSF53383">
    <property type="entry name" value="PLP-dependent transferases"/>
    <property type="match status" value="1"/>
</dbReference>
<dbReference type="InterPro" id="IPR004839">
    <property type="entry name" value="Aminotransferase_I/II_large"/>
</dbReference>
<reference evidence="4 5" key="1">
    <citation type="submission" date="2020-11" db="EMBL/GenBank/DDBJ databases">
        <title>Winogradskyella marina sp. nov., isolated from marine sediment.</title>
        <authorList>
            <person name="Bo J."/>
            <person name="Wang S."/>
            <person name="Song X."/>
            <person name="Du Z."/>
        </authorList>
    </citation>
    <scope>NUCLEOTIDE SEQUENCE [LARGE SCALE GENOMIC DNA]</scope>
    <source>
        <strain evidence="4 5">F6397</strain>
    </source>
</reference>
<dbReference type="InterPro" id="IPR015422">
    <property type="entry name" value="PyrdxlP-dep_Trfase_small"/>
</dbReference>
<organism evidence="4 5">
    <name type="scientific">Winogradskyella marina</name>
    <dbReference type="NCBI Taxonomy" id="2785530"/>
    <lineage>
        <taxon>Bacteria</taxon>
        <taxon>Pseudomonadati</taxon>
        <taxon>Bacteroidota</taxon>
        <taxon>Flavobacteriia</taxon>
        <taxon>Flavobacteriales</taxon>
        <taxon>Flavobacteriaceae</taxon>
        <taxon>Winogradskyella</taxon>
    </lineage>
</organism>
<evidence type="ECO:0000256" key="1">
    <source>
        <dbReference type="ARBA" id="ARBA00001933"/>
    </source>
</evidence>
<dbReference type="Proteomes" id="UP000611215">
    <property type="component" value="Unassembled WGS sequence"/>
</dbReference>
<name>A0ABS0EKR1_9FLAO</name>
<dbReference type="EMBL" id="JADOET010000014">
    <property type="protein sequence ID" value="MBF8151055.1"/>
    <property type="molecule type" value="Genomic_DNA"/>
</dbReference>
<evidence type="ECO:0000313" key="5">
    <source>
        <dbReference type="Proteomes" id="UP000611215"/>
    </source>
</evidence>
<gene>
    <name evidence="4" type="ORF">ITJ86_14180</name>
</gene>
<dbReference type="PANTHER" id="PTHR13693">
    <property type="entry name" value="CLASS II AMINOTRANSFERASE/8-AMINO-7-OXONONANOATE SYNTHASE"/>
    <property type="match status" value="1"/>
</dbReference>
<accession>A0ABS0EKR1</accession>
<evidence type="ECO:0000313" key="4">
    <source>
        <dbReference type="EMBL" id="MBF8151055.1"/>
    </source>
</evidence>
<proteinExistence type="predicted"/>